<feature type="compositionally biased region" description="Low complexity" evidence="1">
    <location>
        <begin position="1"/>
        <end position="15"/>
    </location>
</feature>
<dbReference type="RefSeq" id="WP_051487871.1">
    <property type="nucleotide sequence ID" value="NZ_AQQW01000012.1"/>
</dbReference>
<proteinExistence type="predicted"/>
<dbReference type="Pfam" id="PF10135">
    <property type="entry name" value="Rod-binding"/>
    <property type="match status" value="1"/>
</dbReference>
<feature type="domain" description="Flagellar protein FlgJ N-terminal" evidence="2">
    <location>
        <begin position="43"/>
        <end position="87"/>
    </location>
</feature>
<dbReference type="eggNOG" id="COG3951">
    <property type="taxonomic scope" value="Bacteria"/>
</dbReference>
<evidence type="ECO:0000259" key="2">
    <source>
        <dbReference type="Pfam" id="PF10135"/>
    </source>
</evidence>
<protein>
    <recommendedName>
        <fullName evidence="2">Flagellar protein FlgJ N-terminal domain-containing protein</fullName>
    </recommendedName>
</protein>
<dbReference type="Proteomes" id="UP000019063">
    <property type="component" value="Unassembled WGS sequence"/>
</dbReference>
<accession>W4HHK8</accession>
<dbReference type="STRING" id="1379903.ATO8_17380"/>
<gene>
    <name evidence="3" type="ORF">ATO8_17380</name>
</gene>
<dbReference type="InterPro" id="IPR019301">
    <property type="entry name" value="Flagellar_prot_FlgJ_N"/>
</dbReference>
<sequence length="104" mass="10730">MDIARASSLPQAVQPSSPPPAQGGIDETARSFETVFLSQAVDQMLATVEVGTFGGGHAEEMWRSFLSTAVAESISAQGGTGIARQIVAAYDQAQGMADGKETGQ</sequence>
<dbReference type="AlphaFoldDB" id="W4HHK8"/>
<comment type="caution">
    <text evidence="3">The sequence shown here is derived from an EMBL/GenBank/DDBJ whole genome shotgun (WGS) entry which is preliminary data.</text>
</comment>
<evidence type="ECO:0000313" key="4">
    <source>
        <dbReference type="Proteomes" id="UP000019063"/>
    </source>
</evidence>
<keyword evidence="4" id="KW-1185">Reference proteome</keyword>
<dbReference type="EMBL" id="AQQW01000012">
    <property type="protein sequence ID" value="ETW11465.1"/>
    <property type="molecule type" value="Genomic_DNA"/>
</dbReference>
<feature type="region of interest" description="Disordered" evidence="1">
    <location>
        <begin position="1"/>
        <end position="28"/>
    </location>
</feature>
<evidence type="ECO:0000256" key="1">
    <source>
        <dbReference type="SAM" id="MobiDB-lite"/>
    </source>
</evidence>
<organism evidence="3 4">
    <name type="scientific">Roseivivax marinus</name>
    <dbReference type="NCBI Taxonomy" id="1379903"/>
    <lineage>
        <taxon>Bacteria</taxon>
        <taxon>Pseudomonadati</taxon>
        <taxon>Pseudomonadota</taxon>
        <taxon>Alphaproteobacteria</taxon>
        <taxon>Rhodobacterales</taxon>
        <taxon>Roseobacteraceae</taxon>
        <taxon>Roseivivax</taxon>
    </lineage>
</organism>
<dbReference type="PATRIC" id="fig|1317118.6.peg.3576"/>
<reference evidence="3 4" key="1">
    <citation type="journal article" date="2014" name="Antonie Van Leeuwenhoek">
        <title>Roseivivax atlanticus sp. nov., isolated from surface seawater of the Atlantic Ocean.</title>
        <authorList>
            <person name="Li G."/>
            <person name="Lai Q."/>
            <person name="Liu X."/>
            <person name="Sun F."/>
            <person name="Shao Z."/>
        </authorList>
    </citation>
    <scope>NUCLEOTIDE SEQUENCE [LARGE SCALE GENOMIC DNA]</scope>
    <source>
        <strain evidence="3 4">22II-s10s</strain>
    </source>
</reference>
<name>W4HHK8_9RHOB</name>
<evidence type="ECO:0000313" key="3">
    <source>
        <dbReference type="EMBL" id="ETW11465.1"/>
    </source>
</evidence>